<dbReference type="InterPro" id="IPR013597">
    <property type="entry name" value="Mat_intron_G2"/>
</dbReference>
<sequence>MDRPWNHKFLGFSFLRDKKATIRLAPQSISRFKEKVRELMNRTRSMLLESRITRLICYLIGWIGYFRLAAAKGHYERFDQWIRRRLRMCLWKQWKRVRTRIRELRALGVPEYCVSHLSHTLVLAPFFGQEITGELSKEKIVCDG</sequence>
<evidence type="ECO:0000313" key="2">
    <source>
        <dbReference type="EMBL" id="GGE00195.1"/>
    </source>
</evidence>
<keyword evidence="3" id="KW-1185">Reference proteome</keyword>
<reference evidence="2" key="1">
    <citation type="journal article" date="2014" name="Int. J. Syst. Evol. Microbiol.">
        <title>Complete genome sequence of Corynebacterium casei LMG S-19264T (=DSM 44701T), isolated from a smear-ripened cheese.</title>
        <authorList>
            <consortium name="US DOE Joint Genome Institute (JGI-PGF)"/>
            <person name="Walter F."/>
            <person name="Albersmeier A."/>
            <person name="Kalinowski J."/>
            <person name="Ruckert C."/>
        </authorList>
    </citation>
    <scope>NUCLEOTIDE SEQUENCE</scope>
    <source>
        <strain evidence="2">CGMCC 1.15178</strain>
    </source>
</reference>
<proteinExistence type="predicted"/>
<name>A0A916ZK35_9BACL</name>
<feature type="domain" description="Group II intron maturase-specific" evidence="1">
    <location>
        <begin position="29"/>
        <end position="105"/>
    </location>
</feature>
<gene>
    <name evidence="2" type="ORF">GCM10010911_68900</name>
</gene>
<dbReference type="EMBL" id="BMHP01000014">
    <property type="protein sequence ID" value="GGE00195.1"/>
    <property type="molecule type" value="Genomic_DNA"/>
</dbReference>
<reference evidence="2" key="2">
    <citation type="submission" date="2020-09" db="EMBL/GenBank/DDBJ databases">
        <authorList>
            <person name="Sun Q."/>
            <person name="Zhou Y."/>
        </authorList>
    </citation>
    <scope>NUCLEOTIDE SEQUENCE</scope>
    <source>
        <strain evidence="2">CGMCC 1.15178</strain>
    </source>
</reference>
<accession>A0A916ZK35</accession>
<evidence type="ECO:0000313" key="3">
    <source>
        <dbReference type="Proteomes" id="UP000612456"/>
    </source>
</evidence>
<dbReference type="AlphaFoldDB" id="A0A916ZK35"/>
<comment type="caution">
    <text evidence="2">The sequence shown here is derived from an EMBL/GenBank/DDBJ whole genome shotgun (WGS) entry which is preliminary data.</text>
</comment>
<protein>
    <recommendedName>
        <fullName evidence="1">Group II intron maturase-specific domain-containing protein</fullName>
    </recommendedName>
</protein>
<dbReference type="Pfam" id="PF08388">
    <property type="entry name" value="GIIM"/>
    <property type="match status" value="1"/>
</dbReference>
<evidence type="ECO:0000259" key="1">
    <source>
        <dbReference type="Pfam" id="PF08388"/>
    </source>
</evidence>
<organism evidence="2 3">
    <name type="scientific">Paenibacillus nasutitermitis</name>
    <dbReference type="NCBI Taxonomy" id="1652958"/>
    <lineage>
        <taxon>Bacteria</taxon>
        <taxon>Bacillati</taxon>
        <taxon>Bacillota</taxon>
        <taxon>Bacilli</taxon>
        <taxon>Bacillales</taxon>
        <taxon>Paenibacillaceae</taxon>
        <taxon>Paenibacillus</taxon>
    </lineage>
</organism>
<dbReference type="Proteomes" id="UP000612456">
    <property type="component" value="Unassembled WGS sequence"/>
</dbReference>